<dbReference type="EMBL" id="WBOF01000015">
    <property type="protein sequence ID" value="MQS18131.1"/>
    <property type="molecule type" value="Genomic_DNA"/>
</dbReference>
<keyword evidence="6" id="KW-1185">Reference proteome</keyword>
<dbReference type="SMART" id="SM00342">
    <property type="entry name" value="HTH_ARAC"/>
    <property type="match status" value="1"/>
</dbReference>
<dbReference type="Gene3D" id="1.10.10.60">
    <property type="entry name" value="Homeodomain-like"/>
    <property type="match status" value="1"/>
</dbReference>
<dbReference type="OrthoDB" id="3194870at2"/>
<evidence type="ECO:0000256" key="2">
    <source>
        <dbReference type="ARBA" id="ARBA00023125"/>
    </source>
</evidence>
<reference evidence="5 6" key="1">
    <citation type="submission" date="2019-09" db="EMBL/GenBank/DDBJ databases">
        <title>Genome Sequences of Streptomyces kaniharaensis ATCC 21070.</title>
        <authorList>
            <person name="Zhu W."/>
            <person name="De Crecy-Lagard V."/>
            <person name="Richards N.G."/>
        </authorList>
    </citation>
    <scope>NUCLEOTIDE SEQUENCE [LARGE SCALE GENOMIC DNA]</scope>
    <source>
        <strain evidence="5 6">SF-557</strain>
    </source>
</reference>
<dbReference type="GO" id="GO:0003700">
    <property type="term" value="F:DNA-binding transcription factor activity"/>
    <property type="evidence" value="ECO:0007669"/>
    <property type="project" value="InterPro"/>
</dbReference>
<dbReference type="InterPro" id="IPR018060">
    <property type="entry name" value="HTH_AraC"/>
</dbReference>
<dbReference type="InterPro" id="IPR009057">
    <property type="entry name" value="Homeodomain-like_sf"/>
</dbReference>
<dbReference type="InterPro" id="IPR018062">
    <property type="entry name" value="HTH_AraC-typ_CS"/>
</dbReference>
<keyword evidence="1" id="KW-0805">Transcription regulation</keyword>
<gene>
    <name evidence="5" type="ORF">F7Q99_39590</name>
</gene>
<proteinExistence type="predicted"/>
<dbReference type="Proteomes" id="UP000450000">
    <property type="component" value="Unassembled WGS sequence"/>
</dbReference>
<feature type="domain" description="HTH araC/xylS-type" evidence="4">
    <location>
        <begin position="20"/>
        <end position="117"/>
    </location>
</feature>
<dbReference type="AlphaFoldDB" id="A0A6N7L3B5"/>
<dbReference type="SUPFAM" id="SSF46689">
    <property type="entry name" value="Homeodomain-like"/>
    <property type="match status" value="2"/>
</dbReference>
<evidence type="ECO:0000256" key="1">
    <source>
        <dbReference type="ARBA" id="ARBA00023015"/>
    </source>
</evidence>
<dbReference type="GO" id="GO:0043565">
    <property type="term" value="F:sequence-specific DNA binding"/>
    <property type="evidence" value="ECO:0007669"/>
    <property type="project" value="InterPro"/>
</dbReference>
<keyword evidence="2" id="KW-0238">DNA-binding</keyword>
<evidence type="ECO:0000256" key="3">
    <source>
        <dbReference type="ARBA" id="ARBA00023163"/>
    </source>
</evidence>
<evidence type="ECO:0000313" key="5">
    <source>
        <dbReference type="EMBL" id="MQS18131.1"/>
    </source>
</evidence>
<protein>
    <submittedName>
        <fullName evidence="5">Helix-turn-helix domain-containing protein</fullName>
    </submittedName>
</protein>
<organism evidence="5 6">
    <name type="scientific">Streptomyces kaniharaensis</name>
    <dbReference type="NCBI Taxonomy" id="212423"/>
    <lineage>
        <taxon>Bacteria</taxon>
        <taxon>Bacillati</taxon>
        <taxon>Actinomycetota</taxon>
        <taxon>Actinomycetes</taxon>
        <taxon>Kitasatosporales</taxon>
        <taxon>Streptomycetaceae</taxon>
        <taxon>Streptomyces</taxon>
    </lineage>
</organism>
<dbReference type="Pfam" id="PF12833">
    <property type="entry name" value="HTH_18"/>
    <property type="match status" value="1"/>
</dbReference>
<dbReference type="PANTHER" id="PTHR46796">
    <property type="entry name" value="HTH-TYPE TRANSCRIPTIONAL ACTIVATOR RHAS-RELATED"/>
    <property type="match status" value="1"/>
</dbReference>
<evidence type="ECO:0000313" key="6">
    <source>
        <dbReference type="Proteomes" id="UP000450000"/>
    </source>
</evidence>
<dbReference type="InterPro" id="IPR050204">
    <property type="entry name" value="AraC_XylS_family_regulators"/>
</dbReference>
<accession>A0A6N7L3B5</accession>
<sequence length="120" mass="13609">MLNVSAEVFRRRASQAMTSSNAMRYALDNLHRRLTVDELAGVAHLSVRQFERRFVDATGLPPGRWITHQRIRAGAVLLESADHPIDAVADRVGLTVAGFRHHFRETMGISPSTYRRLFRP</sequence>
<dbReference type="PROSITE" id="PS00041">
    <property type="entry name" value="HTH_ARAC_FAMILY_1"/>
    <property type="match status" value="1"/>
</dbReference>
<keyword evidence="3" id="KW-0804">Transcription</keyword>
<name>A0A6N7L3B5_9ACTN</name>
<evidence type="ECO:0000259" key="4">
    <source>
        <dbReference type="PROSITE" id="PS01124"/>
    </source>
</evidence>
<comment type="caution">
    <text evidence="5">The sequence shown here is derived from an EMBL/GenBank/DDBJ whole genome shotgun (WGS) entry which is preliminary data.</text>
</comment>
<dbReference type="PROSITE" id="PS01124">
    <property type="entry name" value="HTH_ARAC_FAMILY_2"/>
    <property type="match status" value="1"/>
</dbReference>